<reference evidence="1" key="1">
    <citation type="submission" date="2022-08" db="EMBL/GenBank/DDBJ databases">
        <authorList>
            <consortium name="DOE Joint Genome Institute"/>
            <person name="Min B."/>
            <person name="Riley R."/>
            <person name="Sierra-Patev S."/>
            <person name="Naranjo-Ortiz M."/>
            <person name="Looney B."/>
            <person name="Konkel Z."/>
            <person name="Slot J.C."/>
            <person name="Sakamoto Y."/>
            <person name="Steenwyk J.L."/>
            <person name="Rokas A."/>
            <person name="Carro J."/>
            <person name="Camarero S."/>
            <person name="Ferreira P."/>
            <person name="Molpeceres G."/>
            <person name="Ruiz-Duenas F.J."/>
            <person name="Serrano A."/>
            <person name="Henrissat B."/>
            <person name="Drula E."/>
            <person name="Hughes K.W."/>
            <person name="Mata J.L."/>
            <person name="Ishikawa N.K."/>
            <person name="Vargas-Isla R."/>
            <person name="Ushijima S."/>
            <person name="Smith C.A."/>
            <person name="Ahrendt S."/>
            <person name="Andreopoulos W."/>
            <person name="He G."/>
            <person name="Labutti K."/>
            <person name="Lipzen A."/>
            <person name="Ng V."/>
            <person name="Sandor L."/>
            <person name="Barry K."/>
            <person name="Martinez A.T."/>
            <person name="Xiao Y."/>
            <person name="Gibbons J.G."/>
            <person name="Terashima K."/>
            <person name="Hibbett D.S."/>
            <person name="Grigoriev I.V."/>
        </authorList>
    </citation>
    <scope>NUCLEOTIDE SEQUENCE</scope>
    <source>
        <strain evidence="1">TFB9207</strain>
    </source>
</reference>
<evidence type="ECO:0000313" key="1">
    <source>
        <dbReference type="EMBL" id="KAJ3838948.1"/>
    </source>
</evidence>
<sequence>MVITPSDKGQCTCSQRKYRTRIAIPRGYQPNCDRLDDKSFQQPPSLLYGFGLHQTDLIDYYRTYISPELPPVIHAGIRNAFVKDLRKHCHTFAYFQLKKAPHPDNWHRDAYTYVLAIYTSHYLHASELREEDEKGIFDCMRNRLEGCRGQEPSWFRDPAYD</sequence>
<comment type="caution">
    <text evidence="1">The sequence shown here is derived from an EMBL/GenBank/DDBJ whole genome shotgun (WGS) entry which is preliminary data.</text>
</comment>
<dbReference type="Proteomes" id="UP001163846">
    <property type="component" value="Unassembled WGS sequence"/>
</dbReference>
<accession>A0AA38PA76</accession>
<name>A0AA38PA76_9AGAR</name>
<dbReference type="EMBL" id="MU806155">
    <property type="protein sequence ID" value="KAJ3838948.1"/>
    <property type="molecule type" value="Genomic_DNA"/>
</dbReference>
<proteinExistence type="predicted"/>
<protein>
    <submittedName>
        <fullName evidence="1">Uncharacterized protein</fullName>
    </submittedName>
</protein>
<gene>
    <name evidence="1" type="ORF">F5878DRAFT_618040</name>
</gene>
<keyword evidence="2" id="KW-1185">Reference proteome</keyword>
<organism evidence="1 2">
    <name type="scientific">Lentinula raphanica</name>
    <dbReference type="NCBI Taxonomy" id="153919"/>
    <lineage>
        <taxon>Eukaryota</taxon>
        <taxon>Fungi</taxon>
        <taxon>Dikarya</taxon>
        <taxon>Basidiomycota</taxon>
        <taxon>Agaricomycotina</taxon>
        <taxon>Agaricomycetes</taxon>
        <taxon>Agaricomycetidae</taxon>
        <taxon>Agaricales</taxon>
        <taxon>Marasmiineae</taxon>
        <taxon>Omphalotaceae</taxon>
        <taxon>Lentinula</taxon>
    </lineage>
</organism>
<dbReference type="AlphaFoldDB" id="A0AA38PA76"/>
<evidence type="ECO:0000313" key="2">
    <source>
        <dbReference type="Proteomes" id="UP001163846"/>
    </source>
</evidence>